<feature type="compositionally biased region" description="Basic and acidic residues" evidence="8">
    <location>
        <begin position="596"/>
        <end position="612"/>
    </location>
</feature>
<feature type="region of interest" description="Disordered" evidence="8">
    <location>
        <begin position="243"/>
        <end position="371"/>
    </location>
</feature>
<evidence type="ECO:0000256" key="7">
    <source>
        <dbReference type="PIRNR" id="PIRNR017300"/>
    </source>
</evidence>
<name>A0AAD9L2H5_RIDPI</name>
<comment type="subcellular location">
    <subcellularLocation>
        <location evidence="1 7">Nucleus</location>
        <location evidence="1 7">Nucleolus</location>
    </subcellularLocation>
</comment>
<feature type="compositionally biased region" description="Basic and acidic residues" evidence="8">
    <location>
        <begin position="565"/>
        <end position="585"/>
    </location>
</feature>
<keyword evidence="5 7" id="KW-0687">Ribonucleoprotein</keyword>
<feature type="compositionally biased region" description="Acidic residues" evidence="8">
    <location>
        <begin position="262"/>
        <end position="273"/>
    </location>
</feature>
<dbReference type="GO" id="GO:0034457">
    <property type="term" value="C:Mpp10 complex"/>
    <property type="evidence" value="ECO:0007669"/>
    <property type="project" value="UniProtKB-UniRule"/>
</dbReference>
<dbReference type="Proteomes" id="UP001209878">
    <property type="component" value="Unassembled WGS sequence"/>
</dbReference>
<dbReference type="GO" id="GO:0006364">
    <property type="term" value="P:rRNA processing"/>
    <property type="evidence" value="ECO:0007669"/>
    <property type="project" value="UniProtKB-KW"/>
</dbReference>
<feature type="region of interest" description="Disordered" evidence="8">
    <location>
        <begin position="106"/>
        <end position="229"/>
    </location>
</feature>
<evidence type="ECO:0000256" key="4">
    <source>
        <dbReference type="ARBA" id="ARBA00023242"/>
    </source>
</evidence>
<feature type="region of interest" description="Disordered" evidence="8">
    <location>
        <begin position="666"/>
        <end position="691"/>
    </location>
</feature>
<comment type="function">
    <text evidence="7">Involved in nucleolar processing of pre-18S ribosomal RNA.</text>
</comment>
<feature type="compositionally biased region" description="Acidic residues" evidence="8">
    <location>
        <begin position="116"/>
        <end position="128"/>
    </location>
</feature>
<keyword evidence="4 7" id="KW-0539">Nucleus</keyword>
<evidence type="ECO:0000256" key="1">
    <source>
        <dbReference type="ARBA" id="ARBA00004604"/>
    </source>
</evidence>
<organism evidence="9 10">
    <name type="scientific">Ridgeia piscesae</name>
    <name type="common">Tubeworm</name>
    <dbReference type="NCBI Taxonomy" id="27915"/>
    <lineage>
        <taxon>Eukaryota</taxon>
        <taxon>Metazoa</taxon>
        <taxon>Spiralia</taxon>
        <taxon>Lophotrochozoa</taxon>
        <taxon>Annelida</taxon>
        <taxon>Polychaeta</taxon>
        <taxon>Sedentaria</taxon>
        <taxon>Canalipalpata</taxon>
        <taxon>Sabellida</taxon>
        <taxon>Siboglinidae</taxon>
        <taxon>Ridgeia</taxon>
    </lineage>
</organism>
<comment type="similarity">
    <text evidence="6 7">Belongs to the MPP10 family.</text>
</comment>
<dbReference type="GO" id="GO:0005732">
    <property type="term" value="C:sno(s)RNA-containing ribonucleoprotein complex"/>
    <property type="evidence" value="ECO:0007669"/>
    <property type="project" value="UniProtKB-UniRule"/>
</dbReference>
<sequence length="691" mass="79074">MANDVNVVSVLTSFSSCTSKPENFIDVQDKLATQLETTTKQLYDTTKILEGGDTVGDALPELIIDSFDNEQVWQEIELQNDPLISSLLTSVSRAVASKSLTFSAVQRKTKTQEVKEESDEEDVEDEEAGEGREGSESEDDDIGDLRFDQNDSDDDESEEEKEMKRILDKAIAANKNGSEEDDDEDDGEMLLSDDDEEPTGKKSGQVGILKSGAASRKKQTKSKTKSVVDDRFFKLSDMEAFLDQEDAKEGRRIRQEHGDDVSSSDDDEEEEIDMFANIPSEDEKESGDKKRLNYEDFFDPPSDVEEREEEEKEAEEWEGKKRVKFSQEGHDSEEEAEVSAGEDHQKQPRNLLDDSDEDEAMMDDVKSSYEMRQQRLKKKIETMEKSSVSDRPWQLWGEIAADKRPENSLLQEDLDFEHTTRPAPVITEETTVKLEDLITQRIKDQAWDDVERKVKSVDTPFEYKKRVVLDQEKSKLSLGEVYEAEYLRQMEVDEGDVKDDPQHAEIKKMMESLFVKLDALSNFHYTPKPAAPEIKIVSNQPAIAMEEVAPVAVSDTALLAPQEIQTKEKKELKGATERTETDKKRDLRLKKKGQRERRLNREHKEKLMDKKKVGLGNKYAKERALREFEKQGKVSKSVHIIKDDKVKKNLTSSKQFFGQLQEEVNAHIRNKRDQKTKKTKENDLSSTKLKL</sequence>
<feature type="region of interest" description="Disordered" evidence="8">
    <location>
        <begin position="565"/>
        <end position="615"/>
    </location>
</feature>
<feature type="compositionally biased region" description="Basic and acidic residues" evidence="8">
    <location>
        <begin position="245"/>
        <end position="260"/>
    </location>
</feature>
<feature type="compositionally biased region" description="Acidic residues" evidence="8">
    <location>
        <begin position="353"/>
        <end position="362"/>
    </location>
</feature>
<evidence type="ECO:0000256" key="8">
    <source>
        <dbReference type="SAM" id="MobiDB-lite"/>
    </source>
</evidence>
<accession>A0AAD9L2H5</accession>
<dbReference type="AlphaFoldDB" id="A0AAD9L2H5"/>
<reference evidence="9" key="1">
    <citation type="journal article" date="2023" name="Mol. Biol. Evol.">
        <title>Third-Generation Sequencing Reveals the Adaptive Role of the Epigenome in Three Deep-Sea Polychaetes.</title>
        <authorList>
            <person name="Perez M."/>
            <person name="Aroh O."/>
            <person name="Sun Y."/>
            <person name="Lan Y."/>
            <person name="Juniper S.K."/>
            <person name="Young C.R."/>
            <person name="Angers B."/>
            <person name="Qian P.Y."/>
        </authorList>
    </citation>
    <scope>NUCLEOTIDE SEQUENCE</scope>
    <source>
        <strain evidence="9">R07B-5</strain>
    </source>
</reference>
<feature type="compositionally biased region" description="Basic residues" evidence="8">
    <location>
        <begin position="668"/>
        <end position="678"/>
    </location>
</feature>
<evidence type="ECO:0000256" key="5">
    <source>
        <dbReference type="ARBA" id="ARBA00023274"/>
    </source>
</evidence>
<feature type="compositionally biased region" description="Basic residues" evidence="8">
    <location>
        <begin position="586"/>
        <end position="595"/>
    </location>
</feature>
<gene>
    <name evidence="9" type="ORF">NP493_379g00022</name>
</gene>
<evidence type="ECO:0000256" key="2">
    <source>
        <dbReference type="ARBA" id="ARBA00022517"/>
    </source>
</evidence>
<dbReference type="EMBL" id="JAODUO010000379">
    <property type="protein sequence ID" value="KAK2181816.1"/>
    <property type="molecule type" value="Genomic_DNA"/>
</dbReference>
<evidence type="ECO:0000313" key="9">
    <source>
        <dbReference type="EMBL" id="KAK2181816.1"/>
    </source>
</evidence>
<feature type="compositionally biased region" description="Acidic residues" evidence="8">
    <location>
        <begin position="179"/>
        <end position="197"/>
    </location>
</feature>
<dbReference type="PANTHER" id="PTHR17039:SF0">
    <property type="entry name" value="U3 SMALL NUCLEOLAR RIBONUCLEOPROTEIN PROTEIN MPP10"/>
    <property type="match status" value="1"/>
</dbReference>
<feature type="compositionally biased region" description="Acidic residues" evidence="8">
    <location>
        <begin position="150"/>
        <end position="160"/>
    </location>
</feature>
<dbReference type="InterPro" id="IPR012173">
    <property type="entry name" value="Mpp10"/>
</dbReference>
<feature type="compositionally biased region" description="Basic and acidic residues" evidence="8">
    <location>
        <begin position="317"/>
        <end position="330"/>
    </location>
</feature>
<feature type="compositionally biased region" description="Basic residues" evidence="8">
    <location>
        <begin position="215"/>
        <end position="224"/>
    </location>
</feature>
<proteinExistence type="inferred from homology"/>
<comment type="caution">
    <text evidence="9">The sequence shown here is derived from an EMBL/GenBank/DDBJ whole genome shotgun (WGS) entry which is preliminary data.</text>
</comment>
<protein>
    <recommendedName>
        <fullName evidence="7">U3 small nucleolar ribonucleoprotein protein MPP10</fullName>
    </recommendedName>
</protein>
<keyword evidence="2 7" id="KW-0690">Ribosome biogenesis</keyword>
<dbReference type="Pfam" id="PF04006">
    <property type="entry name" value="Mpp10"/>
    <property type="match status" value="1"/>
</dbReference>
<feature type="compositionally biased region" description="Acidic residues" evidence="8">
    <location>
        <begin position="296"/>
        <end position="316"/>
    </location>
</feature>
<evidence type="ECO:0000256" key="3">
    <source>
        <dbReference type="ARBA" id="ARBA00022552"/>
    </source>
</evidence>
<keyword evidence="10" id="KW-1185">Reference proteome</keyword>
<dbReference type="PIRSF" id="PIRSF017300">
    <property type="entry name" value="snoRNP_Mpp10"/>
    <property type="match status" value="1"/>
</dbReference>
<keyword evidence="3 7" id="KW-0698">rRNA processing</keyword>
<dbReference type="PANTHER" id="PTHR17039">
    <property type="entry name" value="U3 SMALL NUCLEOLAR RIBONUCLEOPROTEIN PROTEIN MPP10"/>
    <property type="match status" value="1"/>
</dbReference>
<dbReference type="GO" id="GO:0032040">
    <property type="term" value="C:small-subunit processome"/>
    <property type="evidence" value="ECO:0007669"/>
    <property type="project" value="TreeGrafter"/>
</dbReference>
<evidence type="ECO:0000313" key="10">
    <source>
        <dbReference type="Proteomes" id="UP001209878"/>
    </source>
</evidence>
<evidence type="ECO:0000256" key="6">
    <source>
        <dbReference type="ARBA" id="ARBA00029455"/>
    </source>
</evidence>